<reference evidence="2" key="1">
    <citation type="journal article" date="2014" name="Int. J. Syst. Evol. Microbiol.">
        <title>Complete genome sequence of Corynebacterium casei LMG S-19264T (=DSM 44701T), isolated from a smear-ripened cheese.</title>
        <authorList>
            <consortium name="US DOE Joint Genome Institute (JGI-PGF)"/>
            <person name="Walter F."/>
            <person name="Albersmeier A."/>
            <person name="Kalinowski J."/>
            <person name="Ruckert C."/>
        </authorList>
    </citation>
    <scope>NUCLEOTIDE SEQUENCE</scope>
    <source>
        <strain evidence="2">NBRC 110071</strain>
    </source>
</reference>
<protein>
    <submittedName>
        <fullName evidence="2">Uncharacterized protein</fullName>
    </submittedName>
</protein>
<dbReference type="EMBL" id="BSNM01000014">
    <property type="protein sequence ID" value="GLQ31741.1"/>
    <property type="molecule type" value="Genomic_DNA"/>
</dbReference>
<comment type="caution">
    <text evidence="2">The sequence shown here is derived from an EMBL/GenBank/DDBJ whole genome shotgun (WGS) entry which is preliminary data.</text>
</comment>
<dbReference type="AlphaFoldDB" id="A0AA37SAR4"/>
<name>A0AA37SAR4_9GAMM</name>
<feature type="chain" id="PRO_5041261573" evidence="1">
    <location>
        <begin position="25"/>
        <end position="109"/>
    </location>
</feature>
<dbReference type="Proteomes" id="UP001161389">
    <property type="component" value="Unassembled WGS sequence"/>
</dbReference>
<reference evidence="2" key="2">
    <citation type="submission" date="2023-01" db="EMBL/GenBank/DDBJ databases">
        <title>Draft genome sequence of Litoribrevibacter albus strain NBRC 110071.</title>
        <authorList>
            <person name="Sun Q."/>
            <person name="Mori K."/>
        </authorList>
    </citation>
    <scope>NUCLEOTIDE SEQUENCE</scope>
    <source>
        <strain evidence="2">NBRC 110071</strain>
    </source>
</reference>
<keyword evidence="3" id="KW-1185">Reference proteome</keyword>
<dbReference type="RefSeq" id="WP_284381447.1">
    <property type="nucleotide sequence ID" value="NZ_BSNM01000014.1"/>
</dbReference>
<feature type="signal peptide" evidence="1">
    <location>
        <begin position="1"/>
        <end position="24"/>
    </location>
</feature>
<keyword evidence="1" id="KW-0732">Signal</keyword>
<evidence type="ECO:0000256" key="1">
    <source>
        <dbReference type="SAM" id="SignalP"/>
    </source>
</evidence>
<evidence type="ECO:0000313" key="2">
    <source>
        <dbReference type="EMBL" id="GLQ31741.1"/>
    </source>
</evidence>
<gene>
    <name evidence="2" type="ORF">GCM10007876_22200</name>
</gene>
<proteinExistence type="predicted"/>
<accession>A0AA37SAR4</accession>
<sequence>MKIRNLLLLLPAFTLAAYSGQSLATPNSAMESIQSYCNQMAQSGLPEEETKMMIEECINEQSLYLSEAPAEQETDCYQEVDERVAELTEQGSEEVDYDALYEQCMERRK</sequence>
<organism evidence="2 3">
    <name type="scientific">Litoribrevibacter albus</name>
    <dbReference type="NCBI Taxonomy" id="1473156"/>
    <lineage>
        <taxon>Bacteria</taxon>
        <taxon>Pseudomonadati</taxon>
        <taxon>Pseudomonadota</taxon>
        <taxon>Gammaproteobacteria</taxon>
        <taxon>Oceanospirillales</taxon>
        <taxon>Oceanospirillaceae</taxon>
        <taxon>Litoribrevibacter</taxon>
    </lineage>
</organism>
<evidence type="ECO:0000313" key="3">
    <source>
        <dbReference type="Proteomes" id="UP001161389"/>
    </source>
</evidence>